<evidence type="ECO:0000313" key="3">
    <source>
        <dbReference type="Proteomes" id="UP000733379"/>
    </source>
</evidence>
<comment type="caution">
    <text evidence="2">The sequence shown here is derived from an EMBL/GenBank/DDBJ whole genome shotgun (WGS) entry which is preliminary data.</text>
</comment>
<protein>
    <recommendedName>
        <fullName evidence="4">PBP domain-containing protein</fullName>
    </recommendedName>
</protein>
<organism evidence="2 3">
    <name type="scientific">Nocardia albiluteola</name>
    <dbReference type="NCBI Taxonomy" id="2842303"/>
    <lineage>
        <taxon>Bacteria</taxon>
        <taxon>Bacillati</taxon>
        <taxon>Actinomycetota</taxon>
        <taxon>Actinomycetes</taxon>
        <taxon>Mycobacteriales</taxon>
        <taxon>Nocardiaceae</taxon>
        <taxon>Nocardia</taxon>
    </lineage>
</organism>
<sequence length="655" mass="67567">MGIDAQREDMAEREDKALRELTDQLIGDYAETHSAQRVRAAIDRALHRFNGRTIRDFVPILVERIVRHELGGGPAVGIAEIEATLGTSEPITIEPETTEPDTAEQHSTDPGTAGPAGAETGTATSGSGTPEALDPDATARITPDPDKSGTTAADPGATVPGETGASVTAPDMTTPEPAAAVETDPGTTDPSVTTSGATTSGVAATDPSATAPDTSASSAAASGATKPSETTSGTTDPSATTTGATTPDATVSGVAASNATASDPGNRRPTEPAPTNAAAKFLSGAKALVGPPLTGGKIFVAALVAIVIILLFSIPHGTGGSHQTGTATAASVTTVHGVVGSEKIPYFNDPKVVAALAKHGLEVHVQAAGSRQIATSLDLSKDDFAFPSSAPAAERLLRDHHLTAKYTPFSSPMAIATYKPIADLLTAAGVVRPGPVPTLDMNRYMDLVNSGTQWNQLPGNTTYPVSKNILVSTTDPRTSNSADMYVAIASYVANDDTIVRGQTAEDNAVQKVAKLFVGQGFSDNTSQGPFDEYLSAGMGPTPLVLIYEAQFVDAAVHGKTTPDMELMYPSPTILSQHTLVPLDDAGDRLGRLLSTDPDLQRLAAEHGFRTGDPAQFTSVTSDHHIPVAPQVVDVVDPPAYDTLEYLLNGVAKAYN</sequence>
<reference evidence="2 3" key="1">
    <citation type="submission" date="2021-06" db="EMBL/GenBank/DDBJ databases">
        <title>Actinomycetes sequencing.</title>
        <authorList>
            <person name="Shan Q."/>
        </authorList>
    </citation>
    <scope>NUCLEOTIDE SEQUENCE [LARGE SCALE GENOMIC DNA]</scope>
    <source>
        <strain evidence="2 3">NEAU-G5</strain>
    </source>
</reference>
<feature type="compositionally biased region" description="Low complexity" evidence="1">
    <location>
        <begin position="191"/>
        <end position="250"/>
    </location>
</feature>
<dbReference type="Proteomes" id="UP000733379">
    <property type="component" value="Unassembled WGS sequence"/>
</dbReference>
<proteinExistence type="predicted"/>
<keyword evidence="3" id="KW-1185">Reference proteome</keyword>
<evidence type="ECO:0000313" key="2">
    <source>
        <dbReference type="EMBL" id="MBU3066347.1"/>
    </source>
</evidence>
<feature type="compositionally biased region" description="Low complexity" evidence="1">
    <location>
        <begin position="111"/>
        <end position="132"/>
    </location>
</feature>
<dbReference type="EMBL" id="JAHKNI010000014">
    <property type="protein sequence ID" value="MBU3066347.1"/>
    <property type="molecule type" value="Genomic_DNA"/>
</dbReference>
<accession>A0ABS6B7R2</accession>
<dbReference type="Gene3D" id="1.10.8.1060">
    <property type="entry name" value="Corynebacterium glutamicum thioredoxin-dependent arsenate reductase, N-terminal domain"/>
    <property type="match status" value="1"/>
</dbReference>
<name>A0ABS6B7R2_9NOCA</name>
<gene>
    <name evidence="2" type="ORF">KO481_33110</name>
</gene>
<dbReference type="NCBIfam" id="NF046112">
    <property type="entry name" value="MSMEG_6209_Nter"/>
    <property type="match status" value="1"/>
</dbReference>
<feature type="region of interest" description="Disordered" evidence="1">
    <location>
        <begin position="86"/>
        <end position="275"/>
    </location>
</feature>
<evidence type="ECO:0000256" key="1">
    <source>
        <dbReference type="SAM" id="MobiDB-lite"/>
    </source>
</evidence>
<evidence type="ECO:0008006" key="4">
    <source>
        <dbReference type="Google" id="ProtNLM"/>
    </source>
</evidence>
<dbReference type="RefSeq" id="WP_215922424.1">
    <property type="nucleotide sequence ID" value="NZ_JAHKNI010000014.1"/>
</dbReference>